<evidence type="ECO:0000256" key="9">
    <source>
        <dbReference type="ARBA" id="ARBA00023136"/>
    </source>
</evidence>
<comment type="similarity">
    <text evidence="2 12 13">Belongs to the TonB-dependent receptor family.</text>
</comment>
<evidence type="ECO:0000256" key="12">
    <source>
        <dbReference type="PROSITE-ProRule" id="PRU01360"/>
    </source>
</evidence>
<keyword evidence="3 12" id="KW-0813">Transport</keyword>
<dbReference type="RefSeq" id="WP_194116576.1">
    <property type="nucleotide sequence ID" value="NZ_JADFUA010000006.1"/>
</dbReference>
<keyword evidence="10 17" id="KW-0675">Receptor</keyword>
<dbReference type="NCBIfam" id="TIGR01783">
    <property type="entry name" value="TonB-siderophor"/>
    <property type="match status" value="1"/>
</dbReference>
<dbReference type="Proteomes" id="UP000604481">
    <property type="component" value="Unassembled WGS sequence"/>
</dbReference>
<dbReference type="PROSITE" id="PS52016">
    <property type="entry name" value="TONB_DEPENDENT_REC_3"/>
    <property type="match status" value="1"/>
</dbReference>
<keyword evidence="4 12" id="KW-1134">Transmembrane beta strand</keyword>
<keyword evidence="9 12" id="KW-0472">Membrane</keyword>
<dbReference type="InterPro" id="IPR039426">
    <property type="entry name" value="TonB-dep_rcpt-like"/>
</dbReference>
<dbReference type="GO" id="GO:0015344">
    <property type="term" value="F:siderophore uptake transmembrane transporter activity"/>
    <property type="evidence" value="ECO:0007669"/>
    <property type="project" value="TreeGrafter"/>
</dbReference>
<feature type="signal peptide" evidence="14">
    <location>
        <begin position="1"/>
        <end position="33"/>
    </location>
</feature>
<keyword evidence="5 12" id="KW-0812">Transmembrane</keyword>
<evidence type="ECO:0000256" key="10">
    <source>
        <dbReference type="ARBA" id="ARBA00023170"/>
    </source>
</evidence>
<accession>A0A8J7FLH9</accession>
<dbReference type="GO" id="GO:0009279">
    <property type="term" value="C:cell outer membrane"/>
    <property type="evidence" value="ECO:0007669"/>
    <property type="project" value="UniProtKB-SubCell"/>
</dbReference>
<evidence type="ECO:0000256" key="2">
    <source>
        <dbReference type="ARBA" id="ARBA00009810"/>
    </source>
</evidence>
<evidence type="ECO:0000256" key="8">
    <source>
        <dbReference type="ARBA" id="ARBA00023077"/>
    </source>
</evidence>
<keyword evidence="7" id="KW-0406">Ion transport</keyword>
<feature type="domain" description="TonB-dependent receptor plug" evidence="16">
    <location>
        <begin position="72"/>
        <end position="170"/>
    </location>
</feature>
<evidence type="ECO:0000256" key="11">
    <source>
        <dbReference type="ARBA" id="ARBA00023237"/>
    </source>
</evidence>
<reference evidence="17 18" key="1">
    <citation type="submission" date="2020-10" db="EMBL/GenBank/DDBJ databases">
        <title>The genome sequence of Chitinilyticum litopenaei 4Y14.</title>
        <authorList>
            <person name="Liu Y."/>
        </authorList>
    </citation>
    <scope>NUCLEOTIDE SEQUENCE [LARGE SCALE GENOMIC DNA]</scope>
    <source>
        <strain evidence="17 18">4Y14</strain>
    </source>
</reference>
<dbReference type="GO" id="GO:0038023">
    <property type="term" value="F:signaling receptor activity"/>
    <property type="evidence" value="ECO:0007669"/>
    <property type="project" value="InterPro"/>
</dbReference>
<keyword evidence="8 13" id="KW-0798">TonB box</keyword>
<dbReference type="Pfam" id="PF00593">
    <property type="entry name" value="TonB_dep_Rec_b-barrel"/>
    <property type="match status" value="1"/>
</dbReference>
<evidence type="ECO:0000313" key="17">
    <source>
        <dbReference type="EMBL" id="MBE9610062.1"/>
    </source>
</evidence>
<dbReference type="InterPro" id="IPR036942">
    <property type="entry name" value="Beta-barrel_TonB_sf"/>
</dbReference>
<evidence type="ECO:0000256" key="6">
    <source>
        <dbReference type="ARBA" id="ARBA00022729"/>
    </source>
</evidence>
<dbReference type="Gene3D" id="2.170.130.10">
    <property type="entry name" value="TonB-dependent receptor, plug domain"/>
    <property type="match status" value="1"/>
</dbReference>
<dbReference type="PANTHER" id="PTHR32552">
    <property type="entry name" value="FERRICHROME IRON RECEPTOR-RELATED"/>
    <property type="match status" value="1"/>
</dbReference>
<dbReference type="InterPro" id="IPR037066">
    <property type="entry name" value="Plug_dom_sf"/>
</dbReference>
<evidence type="ECO:0000256" key="13">
    <source>
        <dbReference type="RuleBase" id="RU003357"/>
    </source>
</evidence>
<keyword evidence="18" id="KW-1185">Reference proteome</keyword>
<sequence>MRSSGNKKVVIRHLARLPAAMALFGVVAAQVQAEDAVLDTVQVTGEVVRDPQGTAHTYSAPTVSVGRSKEAPRDVPQSVTSITQQLMQDQDANTLKDALRNAVGVTFNAAEGGASGDGVRLRGFNTSNDLYLDNFRDAAQYNRDTFNLDRVEVLRGSASMLYGRGSTGGVINQVSKTPFFSNWHEISATLGTDDYYRIEADLNRKLSENVAARLNIMGQEAGSFREGAEMNRWGVAPSLAIKAGEKARINLSYLHYEEDNVPDYGVPYYEDKPLGPANRFYGLNKFDYEKTKSDVFTADISYDIAPGVLLRNMTRYGEYELDLSSSAPRLNLDSTGGVLTDATEIKRNRKLRMRDQDILANITELSGSIDTGAVRHQLLAGMEVSRESLLTTARKSDCELPSATYGNPDPFQSYSCDAVHVSGYSDLSADTLAFYAQDTIQLSPVFKVILGARWDKLSIEFDQQPEATARDRKDKVWSYRAGFLYQPDAVQSYYASYGTSFNPSAEAYSLDARGTNTPPEKNRNFEIGAKWDLLDGDLALRTAIFRSEKTNERVTDIEPGGEPQPYLLSGKRHTDGIELEAAGRLTRQWQLFGGVALMDPVLDKVGPQDDPQWEGNMPDNAPKYTGNLWTTYQVDSNWKIGGGFTAVGKRYTSKENLTYLPSYVRTDLMAEWTHRDVSLQLNIYNLFDQDHYEGLYRGFAVPGTGRSARLTAKYSF</sequence>
<dbReference type="CDD" id="cd01347">
    <property type="entry name" value="ligand_gated_channel"/>
    <property type="match status" value="1"/>
</dbReference>
<dbReference type="FunFam" id="2.170.130.10:FF:000001">
    <property type="entry name" value="Catecholate siderophore TonB-dependent receptor"/>
    <property type="match status" value="1"/>
</dbReference>
<evidence type="ECO:0000259" key="15">
    <source>
        <dbReference type="Pfam" id="PF00593"/>
    </source>
</evidence>
<dbReference type="GO" id="GO:0015891">
    <property type="term" value="P:siderophore transport"/>
    <property type="evidence" value="ECO:0007669"/>
    <property type="project" value="InterPro"/>
</dbReference>
<keyword evidence="11 12" id="KW-0998">Cell outer membrane</keyword>
<dbReference type="SUPFAM" id="SSF56935">
    <property type="entry name" value="Porins"/>
    <property type="match status" value="1"/>
</dbReference>
<feature type="domain" description="TonB-dependent receptor-like beta-barrel" evidence="15">
    <location>
        <begin position="247"/>
        <end position="686"/>
    </location>
</feature>
<evidence type="ECO:0000256" key="7">
    <source>
        <dbReference type="ARBA" id="ARBA00023065"/>
    </source>
</evidence>
<protein>
    <submittedName>
        <fullName evidence="17">TonB-dependent siderophore receptor</fullName>
    </submittedName>
</protein>
<evidence type="ECO:0000259" key="16">
    <source>
        <dbReference type="Pfam" id="PF07715"/>
    </source>
</evidence>
<name>A0A8J7FLH9_9NEIS</name>
<evidence type="ECO:0000313" key="18">
    <source>
        <dbReference type="Proteomes" id="UP000604481"/>
    </source>
</evidence>
<evidence type="ECO:0000256" key="1">
    <source>
        <dbReference type="ARBA" id="ARBA00004571"/>
    </source>
</evidence>
<evidence type="ECO:0000256" key="3">
    <source>
        <dbReference type="ARBA" id="ARBA00022448"/>
    </source>
</evidence>
<organism evidence="17 18">
    <name type="scientific">Chitinilyticum piscinae</name>
    <dbReference type="NCBI Taxonomy" id="2866724"/>
    <lineage>
        <taxon>Bacteria</taxon>
        <taxon>Pseudomonadati</taxon>
        <taxon>Pseudomonadota</taxon>
        <taxon>Betaproteobacteria</taxon>
        <taxon>Neisseriales</taxon>
        <taxon>Chitinibacteraceae</taxon>
        <taxon>Chitinilyticum</taxon>
    </lineage>
</organism>
<dbReference type="InterPro" id="IPR000531">
    <property type="entry name" value="Beta-barrel_TonB"/>
</dbReference>
<dbReference type="Gene3D" id="2.40.170.20">
    <property type="entry name" value="TonB-dependent receptor, beta-barrel domain"/>
    <property type="match status" value="1"/>
</dbReference>
<dbReference type="Pfam" id="PF07715">
    <property type="entry name" value="Plug"/>
    <property type="match status" value="1"/>
</dbReference>
<dbReference type="InterPro" id="IPR012910">
    <property type="entry name" value="Plug_dom"/>
</dbReference>
<comment type="caution">
    <text evidence="17">The sequence shown here is derived from an EMBL/GenBank/DDBJ whole genome shotgun (WGS) entry which is preliminary data.</text>
</comment>
<dbReference type="PANTHER" id="PTHR32552:SF83">
    <property type="entry name" value="BLR3904 PROTEIN"/>
    <property type="match status" value="1"/>
</dbReference>
<dbReference type="InterPro" id="IPR010105">
    <property type="entry name" value="TonB_sidphr_rcpt"/>
</dbReference>
<dbReference type="AlphaFoldDB" id="A0A8J7FLH9"/>
<evidence type="ECO:0000256" key="4">
    <source>
        <dbReference type="ARBA" id="ARBA00022452"/>
    </source>
</evidence>
<comment type="subcellular location">
    <subcellularLocation>
        <location evidence="1 12">Cell outer membrane</location>
        <topology evidence="1 12">Multi-pass membrane protein</topology>
    </subcellularLocation>
</comment>
<proteinExistence type="inferred from homology"/>
<gene>
    <name evidence="17" type="ORF">INR99_11995</name>
</gene>
<dbReference type="EMBL" id="JADFUA010000006">
    <property type="protein sequence ID" value="MBE9610062.1"/>
    <property type="molecule type" value="Genomic_DNA"/>
</dbReference>
<keyword evidence="6 14" id="KW-0732">Signal</keyword>
<evidence type="ECO:0000256" key="5">
    <source>
        <dbReference type="ARBA" id="ARBA00022692"/>
    </source>
</evidence>
<evidence type="ECO:0000256" key="14">
    <source>
        <dbReference type="SAM" id="SignalP"/>
    </source>
</evidence>
<feature type="chain" id="PRO_5035291897" evidence="14">
    <location>
        <begin position="34"/>
        <end position="716"/>
    </location>
</feature>